<gene>
    <name evidence="1" type="ORF">LAESUDRAFT_641846</name>
</gene>
<reference evidence="1 2" key="1">
    <citation type="journal article" date="2016" name="Mol. Biol. Evol.">
        <title>Comparative Genomics of Early-Diverging Mushroom-Forming Fungi Provides Insights into the Origins of Lignocellulose Decay Capabilities.</title>
        <authorList>
            <person name="Nagy L.G."/>
            <person name="Riley R."/>
            <person name="Tritt A."/>
            <person name="Adam C."/>
            <person name="Daum C."/>
            <person name="Floudas D."/>
            <person name="Sun H."/>
            <person name="Yadav J.S."/>
            <person name="Pangilinan J."/>
            <person name="Larsson K.H."/>
            <person name="Matsuura K."/>
            <person name="Barry K."/>
            <person name="Labutti K."/>
            <person name="Kuo R."/>
            <person name="Ohm R.A."/>
            <person name="Bhattacharya S.S."/>
            <person name="Shirouzu T."/>
            <person name="Yoshinaga Y."/>
            <person name="Martin F.M."/>
            <person name="Grigoriev I.V."/>
            <person name="Hibbett D.S."/>
        </authorList>
    </citation>
    <scope>NUCLEOTIDE SEQUENCE [LARGE SCALE GENOMIC DNA]</scope>
    <source>
        <strain evidence="1 2">93-53</strain>
    </source>
</reference>
<accession>A0A165HVR5</accession>
<dbReference type="InParanoid" id="A0A165HVR5"/>
<evidence type="ECO:0000313" key="1">
    <source>
        <dbReference type="EMBL" id="KZT12255.1"/>
    </source>
</evidence>
<dbReference type="Proteomes" id="UP000076871">
    <property type="component" value="Unassembled WGS sequence"/>
</dbReference>
<name>A0A165HVR5_9APHY</name>
<dbReference type="OrthoDB" id="2803957at2759"/>
<keyword evidence="2" id="KW-1185">Reference proteome</keyword>
<proteinExistence type="predicted"/>
<evidence type="ECO:0000313" key="2">
    <source>
        <dbReference type="Proteomes" id="UP000076871"/>
    </source>
</evidence>
<dbReference type="EMBL" id="KV427606">
    <property type="protein sequence ID" value="KZT12255.1"/>
    <property type="molecule type" value="Genomic_DNA"/>
</dbReference>
<dbReference type="Pfam" id="PF20414">
    <property type="entry name" value="DUF6698"/>
    <property type="match status" value="1"/>
</dbReference>
<dbReference type="GeneID" id="63820728"/>
<organism evidence="1 2">
    <name type="scientific">Laetiporus sulphureus 93-53</name>
    <dbReference type="NCBI Taxonomy" id="1314785"/>
    <lineage>
        <taxon>Eukaryota</taxon>
        <taxon>Fungi</taxon>
        <taxon>Dikarya</taxon>
        <taxon>Basidiomycota</taxon>
        <taxon>Agaricomycotina</taxon>
        <taxon>Agaricomycetes</taxon>
        <taxon>Polyporales</taxon>
        <taxon>Laetiporus</taxon>
    </lineage>
</organism>
<sequence length="161" mass="18321">MRDEFDRDPEEFCRAVRAGEIAIDEEDFPSFMYPEQDYDELDPVKNLMCAPILFTLAKVLYFGPASAESATPSNAKPRGGRPPLNKQYKLDHCTPQMLAYLCLLVRFAFCACSTWDEGTDNAFFGPAFYNNCLELLNNPKIGGPILEIWNRYVIRTSGHTY</sequence>
<dbReference type="RefSeq" id="XP_040769903.1">
    <property type="nucleotide sequence ID" value="XM_040903698.1"/>
</dbReference>
<dbReference type="InterPro" id="IPR046521">
    <property type="entry name" value="DUF6698"/>
</dbReference>
<protein>
    <submittedName>
        <fullName evidence="1">Uncharacterized protein</fullName>
    </submittedName>
</protein>
<dbReference type="AlphaFoldDB" id="A0A165HVR5"/>
<dbReference type="STRING" id="1314785.A0A165HVR5"/>